<reference evidence="2" key="1">
    <citation type="submission" date="2014-01" db="EMBL/GenBank/DDBJ databases">
        <title>The Genome Sequence of Anopheles farauti FAR1 (V2).</title>
        <authorList>
            <consortium name="The Broad Institute Genomics Platform"/>
            <person name="Neafsey D.E."/>
            <person name="Besansky N."/>
            <person name="Howell P."/>
            <person name="Walton C."/>
            <person name="Young S.K."/>
            <person name="Zeng Q."/>
            <person name="Gargeya S."/>
            <person name="Fitzgerald M."/>
            <person name="Haas B."/>
            <person name="Abouelleil A."/>
            <person name="Allen A.W."/>
            <person name="Alvarado L."/>
            <person name="Arachchi H.M."/>
            <person name="Berlin A.M."/>
            <person name="Chapman S.B."/>
            <person name="Gainer-Dewar J."/>
            <person name="Goldberg J."/>
            <person name="Griggs A."/>
            <person name="Gujja S."/>
            <person name="Hansen M."/>
            <person name="Howarth C."/>
            <person name="Imamovic A."/>
            <person name="Ireland A."/>
            <person name="Larimer J."/>
            <person name="McCowan C."/>
            <person name="Murphy C."/>
            <person name="Pearson M."/>
            <person name="Poon T.W."/>
            <person name="Priest M."/>
            <person name="Roberts A."/>
            <person name="Saif S."/>
            <person name="Shea T."/>
            <person name="Sisk P."/>
            <person name="Sykes S."/>
            <person name="Wortman J."/>
            <person name="Nusbaum C."/>
            <person name="Birren B."/>
        </authorList>
    </citation>
    <scope>NUCLEOTIDE SEQUENCE [LARGE SCALE GENOMIC DNA]</scope>
    <source>
        <strain evidence="2">FAR1</strain>
    </source>
</reference>
<name>A0A182Q7I4_9DIPT</name>
<accession>A0A182Q7I4</accession>
<evidence type="ECO:0000313" key="2">
    <source>
        <dbReference type="Proteomes" id="UP000075886"/>
    </source>
</evidence>
<proteinExistence type="predicted"/>
<dbReference type="AlphaFoldDB" id="A0A182Q7I4"/>
<dbReference type="EnsemblMetazoa" id="AFAF004595-RA">
    <property type="protein sequence ID" value="AFAF004595-PA"/>
    <property type="gene ID" value="AFAF004595"/>
</dbReference>
<sequence>MMSSKQVLQSSKVFTNVGLLAIAVWCLAGSGFALNCKICHATGDYEQCLKSTSAPCTVSLVNTTHLFLSSANPSLRNATFKGGVPQYQCFQVNYTIGPIWQYQMGCTFGTTKICEGWREASRCQTTTSNVMGIPTRARIPHIADYAPNAPPLIIHPHTHNTVIQHRPAGQPVVPIQPAVVVVTRNYKPSSGVASSLATECLLLSVVVAWMGRKVLGGH</sequence>
<dbReference type="VEuPathDB" id="VectorBase:AFAF004595"/>
<evidence type="ECO:0000313" key="1">
    <source>
        <dbReference type="EnsemblMetazoa" id="AFAF004595-PA"/>
    </source>
</evidence>
<reference evidence="1" key="2">
    <citation type="submission" date="2020-05" db="UniProtKB">
        <authorList>
            <consortium name="EnsemblMetazoa"/>
        </authorList>
    </citation>
    <scope>IDENTIFICATION</scope>
    <source>
        <strain evidence="1">FAR1</strain>
    </source>
</reference>
<organism evidence="1 2">
    <name type="scientific">Anopheles farauti</name>
    <dbReference type="NCBI Taxonomy" id="69004"/>
    <lineage>
        <taxon>Eukaryota</taxon>
        <taxon>Metazoa</taxon>
        <taxon>Ecdysozoa</taxon>
        <taxon>Arthropoda</taxon>
        <taxon>Hexapoda</taxon>
        <taxon>Insecta</taxon>
        <taxon>Pterygota</taxon>
        <taxon>Neoptera</taxon>
        <taxon>Endopterygota</taxon>
        <taxon>Diptera</taxon>
        <taxon>Nematocera</taxon>
        <taxon>Culicoidea</taxon>
        <taxon>Culicidae</taxon>
        <taxon>Anophelinae</taxon>
        <taxon>Anopheles</taxon>
    </lineage>
</organism>
<dbReference type="EMBL" id="AXCN02000196">
    <property type="status" value="NOT_ANNOTATED_CDS"/>
    <property type="molecule type" value="Genomic_DNA"/>
</dbReference>
<keyword evidence="2" id="KW-1185">Reference proteome</keyword>
<protein>
    <submittedName>
        <fullName evidence="1">Uncharacterized protein</fullName>
    </submittedName>
</protein>
<dbReference type="Proteomes" id="UP000075886">
    <property type="component" value="Unassembled WGS sequence"/>
</dbReference>